<comment type="similarity">
    <text evidence="2 10">Belongs to the Wnt family.</text>
</comment>
<comment type="function">
    <text evidence="10">Ligand for members of the frizzled family of seven transmembrane receptors.</text>
</comment>
<keyword evidence="3 10" id="KW-0217">Developmental protein</keyword>
<keyword evidence="7" id="KW-1015">Disulfide bond</keyword>
<evidence type="ECO:0000256" key="1">
    <source>
        <dbReference type="ARBA" id="ARBA00004498"/>
    </source>
</evidence>
<keyword evidence="5" id="KW-0272">Extracellular matrix</keyword>
<dbReference type="CDD" id="cd19337">
    <property type="entry name" value="Wnt_Wnt5"/>
    <property type="match status" value="1"/>
</dbReference>
<dbReference type="InterPro" id="IPR018161">
    <property type="entry name" value="Wnt_CS"/>
</dbReference>
<dbReference type="OrthoDB" id="5945655at2759"/>
<comment type="caution">
    <text evidence="11">The sequence shown here is derived from an EMBL/GenBank/DDBJ whole genome shotgun (WGS) entry which is preliminary data.</text>
</comment>
<reference evidence="12" key="1">
    <citation type="submission" date="2017-01" db="EMBL/GenBank/DDBJ databases">
        <title>Comparative genomics of anhydrobiosis in the tardigrade Hypsibius dujardini.</title>
        <authorList>
            <person name="Yoshida Y."/>
            <person name="Koutsovoulos G."/>
            <person name="Laetsch D."/>
            <person name="Stevens L."/>
            <person name="Kumar S."/>
            <person name="Horikawa D."/>
            <person name="Ishino K."/>
            <person name="Komine S."/>
            <person name="Tomita M."/>
            <person name="Blaxter M."/>
            <person name="Arakawa K."/>
        </authorList>
    </citation>
    <scope>NUCLEOTIDE SEQUENCE [LARGE SCALE GENOMIC DNA]</scope>
    <source>
        <strain evidence="12">Z151</strain>
    </source>
</reference>
<evidence type="ECO:0000256" key="4">
    <source>
        <dbReference type="ARBA" id="ARBA00022525"/>
    </source>
</evidence>
<dbReference type="PRINTS" id="PR01349">
    <property type="entry name" value="WNTPROTEIN"/>
</dbReference>
<dbReference type="GO" id="GO:0005125">
    <property type="term" value="F:cytokine activity"/>
    <property type="evidence" value="ECO:0007669"/>
    <property type="project" value="TreeGrafter"/>
</dbReference>
<gene>
    <name evidence="11" type="ORF">BV898_01272</name>
</gene>
<evidence type="ECO:0000256" key="9">
    <source>
        <dbReference type="ARBA" id="ARBA00023288"/>
    </source>
</evidence>
<name>A0A1W0XCI6_HYPEX</name>
<evidence type="ECO:0000313" key="11">
    <source>
        <dbReference type="EMBL" id="OQV25062.1"/>
    </source>
</evidence>
<accession>A0A1W0XCI6</accession>
<dbReference type="InterPro" id="IPR043158">
    <property type="entry name" value="Wnt_C"/>
</dbReference>
<dbReference type="PROSITE" id="PS00246">
    <property type="entry name" value="WNT1"/>
    <property type="match status" value="1"/>
</dbReference>
<evidence type="ECO:0000256" key="6">
    <source>
        <dbReference type="ARBA" id="ARBA00022687"/>
    </source>
</evidence>
<dbReference type="Proteomes" id="UP000192578">
    <property type="component" value="Unassembled WGS sequence"/>
</dbReference>
<evidence type="ECO:0000256" key="2">
    <source>
        <dbReference type="ARBA" id="ARBA00005683"/>
    </source>
</evidence>
<dbReference type="InterPro" id="IPR005817">
    <property type="entry name" value="Wnt"/>
</dbReference>
<protein>
    <recommendedName>
        <fullName evidence="10">Protein Wnt</fullName>
    </recommendedName>
</protein>
<dbReference type="PANTHER" id="PTHR12027:SF77">
    <property type="entry name" value="PROTEIN WNT-5"/>
    <property type="match status" value="1"/>
</dbReference>
<keyword evidence="12" id="KW-1185">Reference proteome</keyword>
<evidence type="ECO:0000256" key="5">
    <source>
        <dbReference type="ARBA" id="ARBA00022530"/>
    </source>
</evidence>
<keyword evidence="4" id="KW-0964">Secreted</keyword>
<evidence type="ECO:0000256" key="3">
    <source>
        <dbReference type="ARBA" id="ARBA00022473"/>
    </source>
</evidence>
<keyword evidence="9" id="KW-0449">Lipoprotein</keyword>
<dbReference type="AlphaFoldDB" id="A0A1W0XCI6"/>
<dbReference type="SMART" id="SM00097">
    <property type="entry name" value="WNT1"/>
    <property type="match status" value="1"/>
</dbReference>
<dbReference type="GO" id="GO:0000902">
    <property type="term" value="P:cell morphogenesis"/>
    <property type="evidence" value="ECO:0007669"/>
    <property type="project" value="UniProtKB-ARBA"/>
</dbReference>
<dbReference type="Pfam" id="PF00110">
    <property type="entry name" value="wnt"/>
    <property type="match status" value="1"/>
</dbReference>
<dbReference type="GO" id="GO:0030182">
    <property type="term" value="P:neuron differentiation"/>
    <property type="evidence" value="ECO:0007669"/>
    <property type="project" value="TreeGrafter"/>
</dbReference>
<dbReference type="EMBL" id="MTYJ01000004">
    <property type="protein sequence ID" value="OQV25062.1"/>
    <property type="molecule type" value="Genomic_DNA"/>
</dbReference>
<sequence>MRTLSAYWDSSSWIYLLVIFFTTCLIPDCRCQFGNWWSIATRTDLLGANTPELLLLSAAPNFCSRLEGLSKGQERLCTLYQDHMLAVAQGAGLAIKECQLQFQHRRWNCTAIDNKTDRVFGPIMRIGSRESGFVNAISAAGVTYAVSRSCREGELSSCGCSRAPRPKQVREDWVWGGCGDNVQYGYVFAQGFVDIREKEKTPKRGSADQARALMNLHNNEAGRRTVYRAAKIACKCHGVSGSCSLKTCWQQLPPFRDIGIKIKTKYDGASKVFLNKRQLLQAMDRRYKAPTVFDMVYLAESPDYCLPNRKIGSLGTQDRKCNPKSQGTDGCDIMCCGRGFNTKKETIRERCECKFQWCCYVACKTCERVVETHTCK</sequence>
<dbReference type="FunFam" id="3.30.2460.20:FF:000001">
    <property type="entry name" value="Wnt homolog"/>
    <property type="match status" value="1"/>
</dbReference>
<comment type="subcellular location">
    <subcellularLocation>
        <location evidence="1 10">Secreted</location>
        <location evidence="1 10">Extracellular space</location>
        <location evidence="1 10">Extracellular matrix</location>
    </subcellularLocation>
</comment>
<dbReference type="GO" id="GO:0005615">
    <property type="term" value="C:extracellular space"/>
    <property type="evidence" value="ECO:0007669"/>
    <property type="project" value="TreeGrafter"/>
</dbReference>
<dbReference type="PANTHER" id="PTHR12027">
    <property type="entry name" value="WNT RELATED"/>
    <property type="match status" value="1"/>
</dbReference>
<organism evidence="11 12">
    <name type="scientific">Hypsibius exemplaris</name>
    <name type="common">Freshwater tardigrade</name>
    <dbReference type="NCBI Taxonomy" id="2072580"/>
    <lineage>
        <taxon>Eukaryota</taxon>
        <taxon>Metazoa</taxon>
        <taxon>Ecdysozoa</taxon>
        <taxon>Tardigrada</taxon>
        <taxon>Eutardigrada</taxon>
        <taxon>Parachela</taxon>
        <taxon>Hypsibioidea</taxon>
        <taxon>Hypsibiidae</taxon>
        <taxon>Hypsibius</taxon>
    </lineage>
</organism>
<evidence type="ECO:0000256" key="7">
    <source>
        <dbReference type="ARBA" id="ARBA00023157"/>
    </source>
</evidence>
<dbReference type="GO" id="GO:0060070">
    <property type="term" value="P:canonical Wnt signaling pathway"/>
    <property type="evidence" value="ECO:0007669"/>
    <property type="project" value="TreeGrafter"/>
</dbReference>
<dbReference type="GO" id="GO:0005109">
    <property type="term" value="F:frizzled binding"/>
    <property type="evidence" value="ECO:0007669"/>
    <property type="project" value="TreeGrafter"/>
</dbReference>
<evidence type="ECO:0000256" key="10">
    <source>
        <dbReference type="RuleBase" id="RU003500"/>
    </source>
</evidence>
<keyword evidence="8" id="KW-0325">Glycoprotein</keyword>
<dbReference type="GO" id="GO:0045165">
    <property type="term" value="P:cell fate commitment"/>
    <property type="evidence" value="ECO:0007669"/>
    <property type="project" value="TreeGrafter"/>
</dbReference>
<evidence type="ECO:0000256" key="8">
    <source>
        <dbReference type="ARBA" id="ARBA00023180"/>
    </source>
</evidence>
<proteinExistence type="inferred from homology"/>
<evidence type="ECO:0000313" key="12">
    <source>
        <dbReference type="Proteomes" id="UP000192578"/>
    </source>
</evidence>
<dbReference type="Gene3D" id="3.30.2460.20">
    <property type="match status" value="1"/>
</dbReference>
<keyword evidence="6 10" id="KW-0879">Wnt signaling pathway</keyword>